<dbReference type="Proteomes" id="UP000694416">
    <property type="component" value="Unplaced"/>
</dbReference>
<protein>
    <submittedName>
        <fullName evidence="2">Chromosome 14 open reading frame 178</fullName>
    </submittedName>
</protein>
<organism evidence="2 3">
    <name type="scientific">Piliocolobus tephrosceles</name>
    <name type="common">Ugandan red Colobus</name>
    <dbReference type="NCBI Taxonomy" id="591936"/>
    <lineage>
        <taxon>Eukaryota</taxon>
        <taxon>Metazoa</taxon>
        <taxon>Chordata</taxon>
        <taxon>Craniata</taxon>
        <taxon>Vertebrata</taxon>
        <taxon>Euteleostomi</taxon>
        <taxon>Mammalia</taxon>
        <taxon>Eutheria</taxon>
        <taxon>Euarchontoglires</taxon>
        <taxon>Primates</taxon>
        <taxon>Haplorrhini</taxon>
        <taxon>Catarrhini</taxon>
        <taxon>Cercopithecidae</taxon>
        <taxon>Colobinae</taxon>
        <taxon>Piliocolobus</taxon>
    </lineage>
</organism>
<feature type="region of interest" description="Disordered" evidence="1">
    <location>
        <begin position="43"/>
        <end position="77"/>
    </location>
</feature>
<proteinExistence type="predicted"/>
<keyword evidence="3" id="KW-1185">Reference proteome</keyword>
<feature type="compositionally biased region" description="Low complexity" evidence="1">
    <location>
        <begin position="46"/>
        <end position="57"/>
    </location>
</feature>
<reference evidence="2" key="1">
    <citation type="submission" date="2025-08" db="UniProtKB">
        <authorList>
            <consortium name="Ensembl"/>
        </authorList>
    </citation>
    <scope>IDENTIFICATION</scope>
</reference>
<sequence length="121" mass="13277">MGREMKKIGTPRPFRIEDPNQQPTWHDQPEMGSHYFAQAGLELLGSSNPPSSASQSAGITGVSHCAQPEHDLNHTVPQVKDSTFLRNLESDRPEFKSCLPPHFTEPSVGLSTSEGYEDAMG</sequence>
<feature type="region of interest" description="Disordered" evidence="1">
    <location>
        <begin position="94"/>
        <end position="121"/>
    </location>
</feature>
<dbReference type="Ensembl" id="ENSPTET00000031762.1">
    <property type="protein sequence ID" value="ENSPTEP00000022085.1"/>
    <property type="gene ID" value="ENSPTEG00000023042.1"/>
</dbReference>
<evidence type="ECO:0000313" key="3">
    <source>
        <dbReference type="Proteomes" id="UP000694416"/>
    </source>
</evidence>
<accession>A0A8C9HP97</accession>
<name>A0A8C9HP97_9PRIM</name>
<feature type="region of interest" description="Disordered" evidence="1">
    <location>
        <begin position="1"/>
        <end position="30"/>
    </location>
</feature>
<evidence type="ECO:0000313" key="2">
    <source>
        <dbReference type="Ensembl" id="ENSPTEP00000022085.1"/>
    </source>
</evidence>
<evidence type="ECO:0000256" key="1">
    <source>
        <dbReference type="SAM" id="MobiDB-lite"/>
    </source>
</evidence>
<dbReference type="PRINTS" id="PR02045">
    <property type="entry name" value="F138DOMAIN"/>
</dbReference>
<reference evidence="2" key="2">
    <citation type="submission" date="2025-09" db="UniProtKB">
        <authorList>
            <consortium name="Ensembl"/>
        </authorList>
    </citation>
    <scope>IDENTIFICATION</scope>
</reference>
<dbReference type="AlphaFoldDB" id="A0A8C9HP97"/>